<organism evidence="1 2">
    <name type="scientific">Rhododendron griersonianum</name>
    <dbReference type="NCBI Taxonomy" id="479676"/>
    <lineage>
        <taxon>Eukaryota</taxon>
        <taxon>Viridiplantae</taxon>
        <taxon>Streptophyta</taxon>
        <taxon>Embryophyta</taxon>
        <taxon>Tracheophyta</taxon>
        <taxon>Spermatophyta</taxon>
        <taxon>Magnoliopsida</taxon>
        <taxon>eudicotyledons</taxon>
        <taxon>Gunneridae</taxon>
        <taxon>Pentapetalae</taxon>
        <taxon>asterids</taxon>
        <taxon>Ericales</taxon>
        <taxon>Ericaceae</taxon>
        <taxon>Ericoideae</taxon>
        <taxon>Rhodoreae</taxon>
        <taxon>Rhododendron</taxon>
    </lineage>
</organism>
<keyword evidence="2" id="KW-1185">Reference proteome</keyword>
<dbReference type="PANTHER" id="PTHR34808">
    <property type="entry name" value="EXPRESSED PROTEIN"/>
    <property type="match status" value="1"/>
</dbReference>
<evidence type="ECO:0000313" key="1">
    <source>
        <dbReference type="EMBL" id="KAG5529068.1"/>
    </source>
</evidence>
<proteinExistence type="predicted"/>
<protein>
    <submittedName>
        <fullName evidence="1">Uncharacterized protein</fullName>
    </submittedName>
</protein>
<accession>A0AAV6IL75</accession>
<evidence type="ECO:0000313" key="2">
    <source>
        <dbReference type="Proteomes" id="UP000823749"/>
    </source>
</evidence>
<reference evidence="1" key="1">
    <citation type="submission" date="2020-08" db="EMBL/GenBank/DDBJ databases">
        <title>Plant Genome Project.</title>
        <authorList>
            <person name="Zhang R.-G."/>
        </authorList>
    </citation>
    <scope>NUCLEOTIDE SEQUENCE</scope>
    <source>
        <strain evidence="1">WSP0</strain>
        <tissue evidence="1">Leaf</tissue>
    </source>
</reference>
<sequence length="99" mass="11070">MFLKMGETEIMRMDRKSSIENEPRTLNVHQIQFARDAAQYVVNTSTIEEALRIFTEGLEPVETVAKHNGNPTMDIGEEFDCSVSEVGIPGPREIASAPF</sequence>
<name>A0AAV6IL75_9ERIC</name>
<dbReference type="AlphaFoldDB" id="A0AAV6IL75"/>
<dbReference type="PANTHER" id="PTHR34808:SF2">
    <property type="entry name" value="EXPRESSED PROTEIN"/>
    <property type="match status" value="1"/>
</dbReference>
<dbReference type="Proteomes" id="UP000823749">
    <property type="component" value="Chromosome 10"/>
</dbReference>
<comment type="caution">
    <text evidence="1">The sequence shown here is derived from an EMBL/GenBank/DDBJ whole genome shotgun (WGS) entry which is preliminary data.</text>
</comment>
<dbReference type="EMBL" id="JACTNZ010000010">
    <property type="protein sequence ID" value="KAG5529068.1"/>
    <property type="molecule type" value="Genomic_DNA"/>
</dbReference>
<gene>
    <name evidence="1" type="ORF">RHGRI_029663</name>
</gene>